<organism evidence="5 6">
    <name type="scientific">Lutzomyia longipalpis</name>
    <name type="common">Sand fly</name>
    <dbReference type="NCBI Taxonomy" id="7200"/>
    <lineage>
        <taxon>Eukaryota</taxon>
        <taxon>Metazoa</taxon>
        <taxon>Ecdysozoa</taxon>
        <taxon>Arthropoda</taxon>
        <taxon>Hexapoda</taxon>
        <taxon>Insecta</taxon>
        <taxon>Pterygota</taxon>
        <taxon>Neoptera</taxon>
        <taxon>Endopterygota</taxon>
        <taxon>Diptera</taxon>
        <taxon>Nematocera</taxon>
        <taxon>Psychodoidea</taxon>
        <taxon>Psychodidae</taxon>
        <taxon>Lutzomyia</taxon>
        <taxon>Lutzomyia</taxon>
    </lineage>
</organism>
<dbReference type="PROSITE" id="PS50030">
    <property type="entry name" value="UBA"/>
    <property type="match status" value="1"/>
</dbReference>
<proteinExistence type="predicted"/>
<dbReference type="VEuPathDB" id="VectorBase:LLONM1_008360"/>
<feature type="compositionally biased region" description="Polar residues" evidence="1">
    <location>
        <begin position="269"/>
        <end position="283"/>
    </location>
</feature>
<evidence type="ECO:0000256" key="1">
    <source>
        <dbReference type="SAM" id="MobiDB-lite"/>
    </source>
</evidence>
<feature type="region of interest" description="Disordered" evidence="1">
    <location>
        <begin position="255"/>
        <end position="312"/>
    </location>
</feature>
<feature type="region of interest" description="Disordered" evidence="1">
    <location>
        <begin position="185"/>
        <end position="225"/>
    </location>
</feature>
<evidence type="ECO:0000259" key="3">
    <source>
        <dbReference type="PROSITE" id="PS50053"/>
    </source>
</evidence>
<name>A0A1B0CGX5_LUTLO</name>
<evidence type="ECO:0000313" key="5">
    <source>
        <dbReference type="EnsemblMetazoa" id="LLOJ003688-PA"/>
    </source>
</evidence>
<feature type="compositionally biased region" description="Low complexity" evidence="1">
    <location>
        <begin position="200"/>
        <end position="216"/>
    </location>
</feature>
<dbReference type="Gene3D" id="1.10.8.10">
    <property type="entry name" value="DNA helicase RuvA subunit, C-terminal domain"/>
    <property type="match status" value="1"/>
</dbReference>
<dbReference type="Pfam" id="PF00627">
    <property type="entry name" value="UBA"/>
    <property type="match status" value="1"/>
</dbReference>
<reference evidence="6" key="1">
    <citation type="submission" date="2012-05" db="EMBL/GenBank/DDBJ databases">
        <title>Whole Genome Assembly of Lutzomyia longipalpis.</title>
        <authorList>
            <person name="Richards S."/>
            <person name="Qu C."/>
            <person name="Dillon R."/>
            <person name="Worley K."/>
            <person name="Scherer S."/>
            <person name="Batterton M."/>
            <person name="Taylor A."/>
            <person name="Hawes A."/>
            <person name="Hernandez B."/>
            <person name="Kovar C."/>
            <person name="Mandapat C."/>
            <person name="Pham C."/>
            <person name="Qu C."/>
            <person name="Jing C."/>
            <person name="Bess C."/>
            <person name="Bandaranaike D."/>
            <person name="Ngo D."/>
            <person name="Ongeri F."/>
            <person name="Arias F."/>
            <person name="Lara F."/>
            <person name="Weissenberger G."/>
            <person name="Kamau G."/>
            <person name="Han H."/>
            <person name="Shen H."/>
            <person name="Dinh H."/>
            <person name="Khalil I."/>
            <person name="Jones J."/>
            <person name="Shafer J."/>
            <person name="Jayaseelan J."/>
            <person name="Quiroz J."/>
            <person name="Blankenburg K."/>
            <person name="Nguyen L."/>
            <person name="Jackson L."/>
            <person name="Francisco L."/>
            <person name="Tang L.-Y."/>
            <person name="Pu L.-L."/>
            <person name="Perales L."/>
            <person name="Lorensuhewa L."/>
            <person name="Munidasa M."/>
            <person name="Coyle M."/>
            <person name="Taylor M."/>
            <person name="Puazo M."/>
            <person name="Firestine M."/>
            <person name="Scheel M."/>
            <person name="Javaid M."/>
            <person name="Wang M."/>
            <person name="Li M."/>
            <person name="Tabassum N."/>
            <person name="Saada N."/>
            <person name="Osuji N."/>
            <person name="Aqrawi P."/>
            <person name="Fu Q."/>
            <person name="Thornton R."/>
            <person name="Raj R."/>
            <person name="Goodspeed R."/>
            <person name="Mata R."/>
            <person name="Najjar R."/>
            <person name="Gubbala S."/>
            <person name="Lee S."/>
            <person name="Denson S."/>
            <person name="Patil S."/>
            <person name="Macmil S."/>
            <person name="Qi S."/>
            <person name="Matskevitch T."/>
            <person name="Palculict T."/>
            <person name="Mathew T."/>
            <person name="Vee V."/>
            <person name="Velamala V."/>
            <person name="Korchina V."/>
            <person name="Cai W."/>
            <person name="Liu W."/>
            <person name="Dai W."/>
            <person name="Zou X."/>
            <person name="Zhu Y."/>
            <person name="Zhang Y."/>
            <person name="Wu Y.-Q."/>
            <person name="Xin Y."/>
            <person name="Nazarath L."/>
            <person name="Kovar C."/>
            <person name="Han Y."/>
            <person name="Muzny D."/>
            <person name="Gibbs R."/>
        </authorList>
    </citation>
    <scope>NUCLEOTIDE SEQUENCE [LARGE SCALE GENOMIC DNA]</scope>
    <source>
        <strain evidence="6">Jacobina</strain>
    </source>
</reference>
<dbReference type="EMBL" id="GITU01009833">
    <property type="protein sequence ID" value="MBC1178536.1"/>
    <property type="molecule type" value="Transcribed_RNA"/>
</dbReference>
<dbReference type="PANTHER" id="PTHR10677">
    <property type="entry name" value="UBIQUILIN"/>
    <property type="match status" value="1"/>
</dbReference>
<dbReference type="InterPro" id="IPR009060">
    <property type="entry name" value="UBA-like_sf"/>
</dbReference>
<feature type="compositionally biased region" description="Low complexity" evidence="1">
    <location>
        <begin position="293"/>
        <end position="312"/>
    </location>
</feature>
<dbReference type="Pfam" id="PF00240">
    <property type="entry name" value="ubiquitin"/>
    <property type="match status" value="1"/>
</dbReference>
<evidence type="ECO:0000313" key="4">
    <source>
        <dbReference type="EMBL" id="MBC1178536.1"/>
    </source>
</evidence>
<dbReference type="InterPro" id="IPR047878">
    <property type="entry name" value="UBL7_UBA"/>
</dbReference>
<feature type="domain" description="Ubiquitin-like" evidence="3">
    <location>
        <begin position="4"/>
        <end position="85"/>
    </location>
</feature>
<evidence type="ECO:0000313" key="6">
    <source>
        <dbReference type="Proteomes" id="UP000092461"/>
    </source>
</evidence>
<dbReference type="SUPFAM" id="SSF54236">
    <property type="entry name" value="Ubiquitin-like"/>
    <property type="match status" value="1"/>
</dbReference>
<dbReference type="InterPro" id="IPR000626">
    <property type="entry name" value="Ubiquitin-like_dom"/>
</dbReference>
<reference evidence="4" key="2">
    <citation type="journal article" date="2020" name="BMC">
        <title>Leishmania infection induces a limited differential gene expression in the sand fly midgut.</title>
        <authorList>
            <person name="Coutinho-Abreu I.V."/>
            <person name="Serafim T.D."/>
            <person name="Meneses C."/>
            <person name="Kamhawi S."/>
            <person name="Oliveira F."/>
            <person name="Valenzuela J.G."/>
        </authorList>
    </citation>
    <scope>NUCLEOTIDE SEQUENCE</scope>
    <source>
        <strain evidence="4">Jacobina</strain>
        <tissue evidence="4">Midgut</tissue>
    </source>
</reference>
<dbReference type="CDD" id="cd14326">
    <property type="entry name" value="UBA_UBL7"/>
    <property type="match status" value="1"/>
</dbReference>
<sequence length="357" mass="38926">MVSLYVGLRFPEETYSNYERFVVNNVVLSSNCDELRTEVARKVKIAAQEIELIYCGRPLSNGQSLESQGIKPGVTIHAMQKYPESSSPKRPSFTSKQKGQISMQFRTLLSSHFQRISRPEVLQEILDEYPGFYSNLGALAFLRDPILLSSIQDVDNIDKILENYSIVIEAAPFIAKVLKGAEKTKADTPQEGYAGDDQLSDSSSSSDSILPSTSTSGTARSTPRRITRQQLGAALALAEYTSRNSLSNIAQRNLDENTESGEPNPTPGPSNSSRSGPISTSMLNDVLSRISSPPGAAQQTPEATPAAQPAAPAQQYAAELQRMREMGFLDDQVNLQALQLCNGDVETAINLVFSDEL</sequence>
<dbReference type="GO" id="GO:0006511">
    <property type="term" value="P:ubiquitin-dependent protein catabolic process"/>
    <property type="evidence" value="ECO:0007669"/>
    <property type="project" value="TreeGrafter"/>
</dbReference>
<dbReference type="InterPro" id="IPR015940">
    <property type="entry name" value="UBA"/>
</dbReference>
<accession>A0A1B0CGX5</accession>
<dbReference type="InterPro" id="IPR015496">
    <property type="entry name" value="Ubiquilin"/>
</dbReference>
<dbReference type="VEuPathDB" id="VectorBase:LLOJ003688"/>
<dbReference type="EnsemblMetazoa" id="LLOJ003688-RA">
    <property type="protein sequence ID" value="LLOJ003688-PA"/>
    <property type="gene ID" value="LLOJ003688"/>
</dbReference>
<dbReference type="Proteomes" id="UP000092461">
    <property type="component" value="Unassembled WGS sequence"/>
</dbReference>
<dbReference type="Gene3D" id="3.10.20.90">
    <property type="entry name" value="Phosphatidylinositol 3-kinase Catalytic Subunit, Chain A, domain 1"/>
    <property type="match status" value="1"/>
</dbReference>
<dbReference type="PANTHER" id="PTHR10677:SF25">
    <property type="entry name" value="UBIQUITIN-LIKE PROTEIN 7"/>
    <property type="match status" value="1"/>
</dbReference>
<dbReference type="SUPFAM" id="SSF46934">
    <property type="entry name" value="UBA-like"/>
    <property type="match status" value="1"/>
</dbReference>
<protein>
    <submittedName>
        <fullName evidence="4">Putative ubiquitin-like protein 7</fullName>
    </submittedName>
</protein>
<feature type="domain" description="UBA" evidence="2">
    <location>
        <begin position="312"/>
        <end position="355"/>
    </location>
</feature>
<dbReference type="GO" id="GO:0031593">
    <property type="term" value="F:polyubiquitin modification-dependent protein binding"/>
    <property type="evidence" value="ECO:0007669"/>
    <property type="project" value="TreeGrafter"/>
</dbReference>
<reference evidence="5" key="3">
    <citation type="submission" date="2020-05" db="UniProtKB">
        <authorList>
            <consortium name="EnsemblMetazoa"/>
        </authorList>
    </citation>
    <scope>IDENTIFICATION</scope>
    <source>
        <strain evidence="5">Jacobina</strain>
    </source>
</reference>
<dbReference type="InterPro" id="IPR029071">
    <property type="entry name" value="Ubiquitin-like_domsf"/>
</dbReference>
<evidence type="ECO:0000259" key="2">
    <source>
        <dbReference type="PROSITE" id="PS50030"/>
    </source>
</evidence>
<dbReference type="SMART" id="SM00165">
    <property type="entry name" value="UBA"/>
    <property type="match status" value="1"/>
</dbReference>
<keyword evidence="6" id="KW-1185">Reference proteome</keyword>
<dbReference type="GO" id="GO:0005829">
    <property type="term" value="C:cytosol"/>
    <property type="evidence" value="ECO:0007669"/>
    <property type="project" value="TreeGrafter"/>
</dbReference>
<dbReference type="AlphaFoldDB" id="A0A1B0CGX5"/>
<dbReference type="PROSITE" id="PS50053">
    <property type="entry name" value="UBIQUITIN_2"/>
    <property type="match status" value="1"/>
</dbReference>
<dbReference type="EMBL" id="AJWK01011670">
    <property type="status" value="NOT_ANNOTATED_CDS"/>
    <property type="molecule type" value="Genomic_DNA"/>
</dbReference>